<dbReference type="Proteomes" id="UP000596742">
    <property type="component" value="Unassembled WGS sequence"/>
</dbReference>
<dbReference type="AlphaFoldDB" id="A0A8B6C4Q8"/>
<dbReference type="InterPro" id="IPR027417">
    <property type="entry name" value="P-loop_NTPase"/>
</dbReference>
<protein>
    <submittedName>
        <fullName evidence="1">Uncharacterized protein</fullName>
    </submittedName>
</protein>
<reference evidence="1" key="1">
    <citation type="submission" date="2018-11" db="EMBL/GenBank/DDBJ databases">
        <authorList>
            <person name="Alioto T."/>
            <person name="Alioto T."/>
        </authorList>
    </citation>
    <scope>NUCLEOTIDE SEQUENCE</scope>
</reference>
<dbReference type="EMBL" id="UYJE01001098">
    <property type="protein sequence ID" value="VDH99103.1"/>
    <property type="molecule type" value="Genomic_DNA"/>
</dbReference>
<keyword evidence="2" id="KW-1185">Reference proteome</keyword>
<proteinExistence type="predicted"/>
<evidence type="ECO:0000313" key="1">
    <source>
        <dbReference type="EMBL" id="VDH99103.1"/>
    </source>
</evidence>
<feature type="non-terminal residue" evidence="1">
    <location>
        <position position="108"/>
    </location>
</feature>
<dbReference type="OrthoDB" id="416553at2759"/>
<accession>A0A8B6C4Q8</accession>
<name>A0A8B6C4Q8_MYTGA</name>
<dbReference type="Gene3D" id="3.40.50.300">
    <property type="entry name" value="P-loop containing nucleotide triphosphate hydrolases"/>
    <property type="match status" value="1"/>
</dbReference>
<evidence type="ECO:0000313" key="2">
    <source>
        <dbReference type="Proteomes" id="UP000596742"/>
    </source>
</evidence>
<sequence length="108" mass="12532">MEKDHEKWKHTLNEVNNSEVYHIYDHQQDDPMYSKKLRLLSKCQKLVGNDRQGRSPLNIAIIGQACCGKSSFLNTIFASLNTDCWREIATSGFCKIEGLQLHCTERFR</sequence>
<organism evidence="1 2">
    <name type="scientific">Mytilus galloprovincialis</name>
    <name type="common">Mediterranean mussel</name>
    <dbReference type="NCBI Taxonomy" id="29158"/>
    <lineage>
        <taxon>Eukaryota</taxon>
        <taxon>Metazoa</taxon>
        <taxon>Spiralia</taxon>
        <taxon>Lophotrochozoa</taxon>
        <taxon>Mollusca</taxon>
        <taxon>Bivalvia</taxon>
        <taxon>Autobranchia</taxon>
        <taxon>Pteriomorphia</taxon>
        <taxon>Mytilida</taxon>
        <taxon>Mytiloidea</taxon>
        <taxon>Mytilidae</taxon>
        <taxon>Mytilinae</taxon>
        <taxon>Mytilus</taxon>
    </lineage>
</organism>
<gene>
    <name evidence="1" type="ORF">MGAL_10B041425</name>
</gene>
<dbReference type="SUPFAM" id="SSF52540">
    <property type="entry name" value="P-loop containing nucleoside triphosphate hydrolases"/>
    <property type="match status" value="1"/>
</dbReference>
<comment type="caution">
    <text evidence="1">The sequence shown here is derived from an EMBL/GenBank/DDBJ whole genome shotgun (WGS) entry which is preliminary data.</text>
</comment>